<dbReference type="EMBL" id="BMIJ01000002">
    <property type="protein sequence ID" value="GGB86503.1"/>
    <property type="molecule type" value="Genomic_DNA"/>
</dbReference>
<evidence type="ECO:0000313" key="1">
    <source>
        <dbReference type="EMBL" id="GGB86503.1"/>
    </source>
</evidence>
<protein>
    <submittedName>
        <fullName evidence="1">Uncharacterized protein</fullName>
    </submittedName>
</protein>
<sequence>MSEGRFIADTLESVLVGMAESLREAQEELNSIPPLDGYGRPAPQYRIPHLDFEVGFRLKSETHNSGGVRLIFAPVVSGEASKEVTSRITGRFVAVPPGEGMPVPRLMTEIDAEGDQRILKLTATTSAGEVLAGADIELNLDVDASTGLSQAAGVDSPRLSAVTLERAVVQTDTSGGATARVQLGPTLQRAAVIVLVAELGYETLRIVIGKEID</sequence>
<dbReference type="RefSeq" id="WP_188746072.1">
    <property type="nucleotide sequence ID" value="NZ_BMIJ01000002.1"/>
</dbReference>
<keyword evidence="2" id="KW-1185">Reference proteome</keyword>
<organism evidence="1 2">
    <name type="scientific">Marinobacterium zhoushanense</name>
    <dbReference type="NCBI Taxonomy" id="1679163"/>
    <lineage>
        <taxon>Bacteria</taxon>
        <taxon>Pseudomonadati</taxon>
        <taxon>Pseudomonadota</taxon>
        <taxon>Gammaproteobacteria</taxon>
        <taxon>Oceanospirillales</taxon>
        <taxon>Oceanospirillaceae</taxon>
        <taxon>Marinobacterium</taxon>
    </lineage>
</organism>
<dbReference type="Proteomes" id="UP000629025">
    <property type="component" value="Unassembled WGS sequence"/>
</dbReference>
<reference evidence="2" key="1">
    <citation type="journal article" date="2019" name="Int. J. Syst. Evol. Microbiol.">
        <title>The Global Catalogue of Microorganisms (GCM) 10K type strain sequencing project: providing services to taxonomists for standard genome sequencing and annotation.</title>
        <authorList>
            <consortium name="The Broad Institute Genomics Platform"/>
            <consortium name="The Broad Institute Genome Sequencing Center for Infectious Disease"/>
            <person name="Wu L."/>
            <person name="Ma J."/>
        </authorList>
    </citation>
    <scope>NUCLEOTIDE SEQUENCE [LARGE SCALE GENOMIC DNA]</scope>
    <source>
        <strain evidence="2">CGMCC 1.15341</strain>
    </source>
</reference>
<comment type="caution">
    <text evidence="1">The sequence shown here is derived from an EMBL/GenBank/DDBJ whole genome shotgun (WGS) entry which is preliminary data.</text>
</comment>
<evidence type="ECO:0000313" key="2">
    <source>
        <dbReference type="Proteomes" id="UP000629025"/>
    </source>
</evidence>
<accession>A0ABQ1K318</accession>
<gene>
    <name evidence="1" type="ORF">GCM10011352_10500</name>
</gene>
<proteinExistence type="predicted"/>
<name>A0ABQ1K318_9GAMM</name>